<feature type="compositionally biased region" description="Acidic residues" evidence="1">
    <location>
        <begin position="1"/>
        <end position="12"/>
    </location>
</feature>
<organism evidence="2 3">
    <name type="scientific">Liparis tanakae</name>
    <name type="common">Tanaka's snailfish</name>
    <dbReference type="NCBI Taxonomy" id="230148"/>
    <lineage>
        <taxon>Eukaryota</taxon>
        <taxon>Metazoa</taxon>
        <taxon>Chordata</taxon>
        <taxon>Craniata</taxon>
        <taxon>Vertebrata</taxon>
        <taxon>Euteleostomi</taxon>
        <taxon>Actinopterygii</taxon>
        <taxon>Neopterygii</taxon>
        <taxon>Teleostei</taxon>
        <taxon>Neoteleostei</taxon>
        <taxon>Acanthomorphata</taxon>
        <taxon>Eupercaria</taxon>
        <taxon>Perciformes</taxon>
        <taxon>Cottioidei</taxon>
        <taxon>Cottales</taxon>
        <taxon>Liparidae</taxon>
        <taxon>Liparis</taxon>
    </lineage>
</organism>
<name>A0A4Z2F446_9TELE</name>
<dbReference type="AlphaFoldDB" id="A0A4Z2F446"/>
<reference evidence="2 3" key="1">
    <citation type="submission" date="2019-03" db="EMBL/GenBank/DDBJ databases">
        <title>First draft genome of Liparis tanakae, snailfish: a comprehensive survey of snailfish specific genes.</title>
        <authorList>
            <person name="Kim W."/>
            <person name="Song I."/>
            <person name="Jeong J.-H."/>
            <person name="Kim D."/>
            <person name="Kim S."/>
            <person name="Ryu S."/>
            <person name="Song J.Y."/>
            <person name="Lee S.K."/>
        </authorList>
    </citation>
    <scope>NUCLEOTIDE SEQUENCE [LARGE SCALE GENOMIC DNA]</scope>
    <source>
        <tissue evidence="2">Muscle</tissue>
    </source>
</reference>
<evidence type="ECO:0000256" key="1">
    <source>
        <dbReference type="SAM" id="MobiDB-lite"/>
    </source>
</evidence>
<gene>
    <name evidence="2" type="ORF">EYF80_054572</name>
</gene>
<dbReference type="Proteomes" id="UP000314294">
    <property type="component" value="Unassembled WGS sequence"/>
</dbReference>
<evidence type="ECO:0000313" key="3">
    <source>
        <dbReference type="Proteomes" id="UP000314294"/>
    </source>
</evidence>
<protein>
    <submittedName>
        <fullName evidence="2">Uncharacterized protein</fullName>
    </submittedName>
</protein>
<evidence type="ECO:0000313" key="2">
    <source>
        <dbReference type="EMBL" id="TNN35262.1"/>
    </source>
</evidence>
<feature type="region of interest" description="Disordered" evidence="1">
    <location>
        <begin position="1"/>
        <end position="54"/>
    </location>
</feature>
<comment type="caution">
    <text evidence="2">The sequence shown here is derived from an EMBL/GenBank/DDBJ whole genome shotgun (WGS) entry which is preliminary data.</text>
</comment>
<accession>A0A4Z2F446</accession>
<sequence>MAPPAEEDDESPPDMAGYRPDTDTRRYRGVEEGEEEPSLQRADPQRSGVQAGVSQWEAERNEGLESRSTSVNIWSALHHSRTRHTSPRSHPH</sequence>
<feature type="compositionally biased region" description="Basic and acidic residues" evidence="1">
    <location>
        <begin position="20"/>
        <end position="31"/>
    </location>
</feature>
<dbReference type="EMBL" id="SRLO01001801">
    <property type="protein sequence ID" value="TNN35262.1"/>
    <property type="molecule type" value="Genomic_DNA"/>
</dbReference>
<proteinExistence type="predicted"/>
<keyword evidence="3" id="KW-1185">Reference proteome</keyword>